<organism evidence="1 2">
    <name type="scientific">Colocasia esculenta</name>
    <name type="common">Wild taro</name>
    <name type="synonym">Arum esculentum</name>
    <dbReference type="NCBI Taxonomy" id="4460"/>
    <lineage>
        <taxon>Eukaryota</taxon>
        <taxon>Viridiplantae</taxon>
        <taxon>Streptophyta</taxon>
        <taxon>Embryophyta</taxon>
        <taxon>Tracheophyta</taxon>
        <taxon>Spermatophyta</taxon>
        <taxon>Magnoliopsida</taxon>
        <taxon>Liliopsida</taxon>
        <taxon>Araceae</taxon>
        <taxon>Aroideae</taxon>
        <taxon>Colocasieae</taxon>
        <taxon>Colocasia</taxon>
    </lineage>
</organism>
<gene>
    <name evidence="1" type="ORF">Taro_047650</name>
</gene>
<keyword evidence="2" id="KW-1185">Reference proteome</keyword>
<evidence type="ECO:0000313" key="1">
    <source>
        <dbReference type="EMBL" id="MQM14715.1"/>
    </source>
</evidence>
<sequence>MRKEVHSISRELEWYNQLVGHVEIHGQRRFTEALEKKATRVCAERDKGVRTGREIATGRSSRSECDGFAVVTRP</sequence>
<dbReference type="EMBL" id="NMUH01006201">
    <property type="protein sequence ID" value="MQM14715.1"/>
    <property type="molecule type" value="Genomic_DNA"/>
</dbReference>
<evidence type="ECO:0000313" key="2">
    <source>
        <dbReference type="Proteomes" id="UP000652761"/>
    </source>
</evidence>
<proteinExistence type="predicted"/>
<accession>A0A843X6V1</accession>
<protein>
    <submittedName>
        <fullName evidence="1">Uncharacterized protein</fullName>
    </submittedName>
</protein>
<comment type="caution">
    <text evidence="1">The sequence shown here is derived from an EMBL/GenBank/DDBJ whole genome shotgun (WGS) entry which is preliminary data.</text>
</comment>
<name>A0A843X6V1_COLES</name>
<dbReference type="Proteomes" id="UP000652761">
    <property type="component" value="Unassembled WGS sequence"/>
</dbReference>
<reference evidence="1" key="1">
    <citation type="submission" date="2017-07" db="EMBL/GenBank/DDBJ databases">
        <title>Taro Niue Genome Assembly and Annotation.</title>
        <authorList>
            <person name="Atibalentja N."/>
            <person name="Keating K."/>
            <person name="Fields C.J."/>
        </authorList>
    </citation>
    <scope>NUCLEOTIDE SEQUENCE</scope>
    <source>
        <strain evidence="1">Niue_2</strain>
        <tissue evidence="1">Leaf</tissue>
    </source>
</reference>
<dbReference type="AlphaFoldDB" id="A0A843X6V1"/>